<dbReference type="PANTHER" id="PTHR42884">
    <property type="entry name" value="PROPROTEIN CONVERTASE SUBTILISIN/KEXIN-RELATED"/>
    <property type="match status" value="1"/>
</dbReference>
<keyword evidence="5 8" id="KW-0720">Serine protease</keyword>
<dbReference type="GO" id="GO:0016485">
    <property type="term" value="P:protein processing"/>
    <property type="evidence" value="ECO:0007669"/>
    <property type="project" value="TreeGrafter"/>
</dbReference>
<keyword evidence="10" id="KW-0812">Transmembrane</keyword>
<dbReference type="InterPro" id="IPR015500">
    <property type="entry name" value="Peptidase_S8_subtilisin-rel"/>
</dbReference>
<protein>
    <submittedName>
        <fullName evidence="13">Neuroendocrine convertase 2-like isoform X1</fullName>
    </submittedName>
</protein>
<dbReference type="PRINTS" id="PR00723">
    <property type="entry name" value="SUBTILISIN"/>
</dbReference>
<evidence type="ECO:0000313" key="12">
    <source>
        <dbReference type="Proteomes" id="UP000694844"/>
    </source>
</evidence>
<feature type="transmembrane region" description="Helical" evidence="10">
    <location>
        <begin position="654"/>
        <end position="677"/>
    </location>
</feature>
<dbReference type="GO" id="GO:0005802">
    <property type="term" value="C:trans-Golgi network"/>
    <property type="evidence" value="ECO:0007669"/>
    <property type="project" value="TreeGrafter"/>
</dbReference>
<dbReference type="InterPro" id="IPR023828">
    <property type="entry name" value="Peptidase_S8_Ser-AS"/>
</dbReference>
<dbReference type="GO" id="GO:0000139">
    <property type="term" value="C:Golgi membrane"/>
    <property type="evidence" value="ECO:0007669"/>
    <property type="project" value="TreeGrafter"/>
</dbReference>
<evidence type="ECO:0000256" key="9">
    <source>
        <dbReference type="SAM" id="MobiDB-lite"/>
    </source>
</evidence>
<dbReference type="PANTHER" id="PTHR42884:SF23">
    <property type="entry name" value="FURIN-LIKE PROTEASE 2"/>
    <property type="match status" value="1"/>
</dbReference>
<evidence type="ECO:0000256" key="6">
    <source>
        <dbReference type="ARBA" id="ARBA00023157"/>
    </source>
</evidence>
<evidence type="ECO:0000256" key="5">
    <source>
        <dbReference type="ARBA" id="ARBA00022825"/>
    </source>
</evidence>
<proteinExistence type="inferred from homology"/>
<dbReference type="AlphaFoldDB" id="A0A8B8D482"/>
<evidence type="ECO:0000256" key="3">
    <source>
        <dbReference type="ARBA" id="ARBA00022729"/>
    </source>
</evidence>
<evidence type="ECO:0000313" key="13">
    <source>
        <dbReference type="RefSeq" id="XP_022322510.1"/>
    </source>
</evidence>
<dbReference type="InterPro" id="IPR002884">
    <property type="entry name" value="P_dom"/>
</dbReference>
<evidence type="ECO:0000256" key="1">
    <source>
        <dbReference type="ARBA" id="ARBA00022670"/>
    </source>
</evidence>
<dbReference type="GeneID" id="111123992"/>
<evidence type="ECO:0000256" key="7">
    <source>
        <dbReference type="PIRSR" id="PIRSR615500-1"/>
    </source>
</evidence>
<organism evidence="12 13">
    <name type="scientific">Crassostrea virginica</name>
    <name type="common">Eastern oyster</name>
    <dbReference type="NCBI Taxonomy" id="6565"/>
    <lineage>
        <taxon>Eukaryota</taxon>
        <taxon>Metazoa</taxon>
        <taxon>Spiralia</taxon>
        <taxon>Lophotrochozoa</taxon>
        <taxon>Mollusca</taxon>
        <taxon>Bivalvia</taxon>
        <taxon>Autobranchia</taxon>
        <taxon>Pteriomorphia</taxon>
        <taxon>Ostreida</taxon>
        <taxon>Ostreoidea</taxon>
        <taxon>Ostreidae</taxon>
        <taxon>Crassostrea</taxon>
    </lineage>
</organism>
<evidence type="ECO:0000256" key="8">
    <source>
        <dbReference type="PROSITE-ProRule" id="PRU01240"/>
    </source>
</evidence>
<dbReference type="InterPro" id="IPR036852">
    <property type="entry name" value="Peptidase_S8/S53_dom_sf"/>
</dbReference>
<dbReference type="PROSITE" id="PS00137">
    <property type="entry name" value="SUBTILASE_HIS"/>
    <property type="match status" value="1"/>
</dbReference>
<feature type="active site" description="Charge relay system" evidence="7 8">
    <location>
        <position position="198"/>
    </location>
</feature>
<keyword evidence="1 8" id="KW-0645">Protease</keyword>
<feature type="domain" description="P/Homo B" evidence="11">
    <location>
        <begin position="448"/>
        <end position="588"/>
    </location>
</feature>
<keyword evidence="2" id="KW-0165">Cleavage on pair of basic residues</keyword>
<dbReference type="Pfam" id="PF01483">
    <property type="entry name" value="P_proprotein"/>
    <property type="match status" value="1"/>
</dbReference>
<comment type="similarity">
    <text evidence="8">Belongs to the peptidase S8 family.</text>
</comment>
<dbReference type="InterPro" id="IPR000209">
    <property type="entry name" value="Peptidase_S8/S53_dom"/>
</dbReference>
<keyword evidence="6" id="KW-1015">Disulfide bond</keyword>
<feature type="active site" description="Charge relay system" evidence="7 8">
    <location>
        <position position="368"/>
    </location>
</feature>
<dbReference type="CDD" id="cd04059">
    <property type="entry name" value="Peptidases_S8_Protein_convertases_Kexins_Furin-like"/>
    <property type="match status" value="1"/>
</dbReference>
<dbReference type="PROSITE" id="PS51892">
    <property type="entry name" value="SUBTILASE"/>
    <property type="match status" value="1"/>
</dbReference>
<dbReference type="Gene3D" id="2.60.120.260">
    <property type="entry name" value="Galactose-binding domain-like"/>
    <property type="match status" value="1"/>
</dbReference>
<evidence type="ECO:0000259" key="11">
    <source>
        <dbReference type="PROSITE" id="PS51829"/>
    </source>
</evidence>
<feature type="region of interest" description="Disordered" evidence="9">
    <location>
        <begin position="629"/>
        <end position="649"/>
    </location>
</feature>
<dbReference type="OrthoDB" id="5981811at2759"/>
<gene>
    <name evidence="13" type="primary">LOC111123992</name>
</gene>
<dbReference type="SUPFAM" id="SSF52743">
    <property type="entry name" value="Subtilisin-like"/>
    <property type="match status" value="1"/>
</dbReference>
<dbReference type="InterPro" id="IPR034182">
    <property type="entry name" value="Kexin/furin"/>
</dbReference>
<evidence type="ECO:0000256" key="2">
    <source>
        <dbReference type="ARBA" id="ARBA00022685"/>
    </source>
</evidence>
<dbReference type="PROSITE" id="PS51829">
    <property type="entry name" value="P_HOMO_B"/>
    <property type="match status" value="1"/>
</dbReference>
<reference evidence="13" key="1">
    <citation type="submission" date="2025-08" db="UniProtKB">
        <authorList>
            <consortium name="RefSeq"/>
        </authorList>
    </citation>
    <scope>IDENTIFICATION</scope>
    <source>
        <tissue evidence="13">Whole sample</tissue>
    </source>
</reference>
<keyword evidence="12" id="KW-1185">Reference proteome</keyword>
<dbReference type="KEGG" id="cvn:111123992"/>
<dbReference type="PROSITE" id="PS00138">
    <property type="entry name" value="SUBTILASE_SER"/>
    <property type="match status" value="1"/>
</dbReference>
<dbReference type="InterPro" id="IPR008979">
    <property type="entry name" value="Galactose-bd-like_sf"/>
</dbReference>
<keyword evidence="4 8" id="KW-0378">Hydrolase</keyword>
<keyword evidence="3" id="KW-0732">Signal</keyword>
<dbReference type="RefSeq" id="XP_022322510.1">
    <property type="nucleotide sequence ID" value="XM_022466802.1"/>
</dbReference>
<dbReference type="Pfam" id="PF00082">
    <property type="entry name" value="Peptidase_S8"/>
    <property type="match status" value="1"/>
</dbReference>
<dbReference type="GO" id="GO:0004252">
    <property type="term" value="F:serine-type endopeptidase activity"/>
    <property type="evidence" value="ECO:0007669"/>
    <property type="project" value="UniProtKB-UniRule"/>
</dbReference>
<dbReference type="InterPro" id="IPR022398">
    <property type="entry name" value="Peptidase_S8_His-AS"/>
</dbReference>
<keyword evidence="10" id="KW-1133">Transmembrane helix</keyword>
<name>A0A8B8D482_CRAVI</name>
<dbReference type="SUPFAM" id="SSF49785">
    <property type="entry name" value="Galactose-binding domain-like"/>
    <property type="match status" value="1"/>
</dbReference>
<accession>A0A8B8D482</accession>
<evidence type="ECO:0000256" key="10">
    <source>
        <dbReference type="SAM" id="Phobius"/>
    </source>
</evidence>
<dbReference type="Gene3D" id="3.40.50.200">
    <property type="entry name" value="Peptidase S8/S53 domain"/>
    <property type="match status" value="1"/>
</dbReference>
<feature type="active site" description="Charge relay system" evidence="7 8">
    <location>
        <position position="163"/>
    </location>
</feature>
<dbReference type="Proteomes" id="UP000694844">
    <property type="component" value="Chromosome 3"/>
</dbReference>
<sequence length="706" mass="77963">MGYPWSSFSVHMILLPSNWASCLMFLTILNTSASSILNSKLELGPREVEFAVLAENQEAVMEFCQGGGCTYVGQITTIYYHIKCPTRKVEKFGGEKKMKEIAKKFYKIQELHMQRMHKNYPRTNDPRWAEMWPLNGAVQPSLKVTEAWSRGYNGQGISIAVVDNGVQADHPDLMKRFDLFNSFDYRDPSTHLNDSESHGTPVAGLMAAEANNSVCIVGVAYACKIIDVRLIGGETSDIMEAKALRHHLKVVDIYSNSWGPIDKICYNSIGPVTESALIDGVTLGRNGKGSIYVYAAGNGGPKDNCNADGYINSVYTIPITSIGVDGKATSYAEVCASAFAAIYSGTTDLSLTSTSRGSDCKVGLEGTSFSAPQASGIVALTLQANPSLTWRDIQHLIVQTSKRYNIEDGFEKQSWQINGAGYHVSQVVGFGLMDAEAMVTRAKAWTLVNPQVTCLTATKEVDMENVYVDFSNELRSYISETGKQCSISSLEYVQVEVFLTFSSRRGDISLILTSPSGTKSYLMTPRPYDSELTEFEYGTLLWKFSSVHFWGEDIRGTWKLTMKRGLYPYTPTANLQSWKLLFYGTSNGIINSTNFKEKTTVKPDGQKEPTPAVTWEDRTTVDFWNIGGNQDTVSPEDDGEQTENSGSSGGLSPGVYGIIVGVSVVVGLISVICRLYFRRLRHTRNLGTTVTRPRIFVTQSSNYNRI</sequence>
<keyword evidence="10" id="KW-0472">Membrane</keyword>
<evidence type="ECO:0000256" key="4">
    <source>
        <dbReference type="ARBA" id="ARBA00022801"/>
    </source>
</evidence>